<dbReference type="AlphaFoldDB" id="A0A948TCA7"/>
<sequence length="136" mass="15546">MEKYLLDTNICIFLLRGKYDVDKKIDQVGIENCYISEITVAELKYGAELGSRQGLTRRTQNLEEFIASMHVLPIGESLDLFAKEKARLRLAGTPADDNFDLLIGCTAIIYDLVMVTENVHDFKNFSGIRLENWIKR</sequence>
<dbReference type="InterPro" id="IPR029060">
    <property type="entry name" value="PIN-like_dom_sf"/>
</dbReference>
<evidence type="ECO:0000313" key="10">
    <source>
        <dbReference type="Proteomes" id="UP000783796"/>
    </source>
</evidence>
<dbReference type="InterPro" id="IPR050556">
    <property type="entry name" value="Type_II_TA_system_RNase"/>
</dbReference>
<proteinExistence type="inferred from homology"/>
<evidence type="ECO:0000259" key="8">
    <source>
        <dbReference type="Pfam" id="PF01850"/>
    </source>
</evidence>
<reference evidence="9" key="1">
    <citation type="journal article" date="2021" name="PeerJ">
        <title>Extensive microbial diversity within the chicken gut microbiome revealed by metagenomics and culture.</title>
        <authorList>
            <person name="Gilroy R."/>
            <person name="Ravi A."/>
            <person name="Getino M."/>
            <person name="Pursley I."/>
            <person name="Horton D.L."/>
            <person name="Alikhan N.F."/>
            <person name="Baker D."/>
            <person name="Gharbi K."/>
            <person name="Hall N."/>
            <person name="Watson M."/>
            <person name="Adriaenssens E.M."/>
            <person name="Foster-Nyarko E."/>
            <person name="Jarju S."/>
            <person name="Secka A."/>
            <person name="Antonio M."/>
            <person name="Oren A."/>
            <person name="Chaudhuri R.R."/>
            <person name="La Ragione R."/>
            <person name="Hildebrand F."/>
            <person name="Pallen M.J."/>
        </authorList>
    </citation>
    <scope>NUCLEOTIDE SEQUENCE</scope>
    <source>
        <strain evidence="9">G4-2901</strain>
    </source>
</reference>
<evidence type="ECO:0000256" key="1">
    <source>
        <dbReference type="ARBA" id="ARBA00001946"/>
    </source>
</evidence>
<evidence type="ECO:0000256" key="3">
    <source>
        <dbReference type="ARBA" id="ARBA00022722"/>
    </source>
</evidence>
<comment type="caution">
    <text evidence="9">The sequence shown here is derived from an EMBL/GenBank/DDBJ whole genome shotgun (WGS) entry which is preliminary data.</text>
</comment>
<dbReference type="GO" id="GO:0004518">
    <property type="term" value="F:nuclease activity"/>
    <property type="evidence" value="ECO:0007669"/>
    <property type="project" value="UniProtKB-KW"/>
</dbReference>
<evidence type="ECO:0000256" key="4">
    <source>
        <dbReference type="ARBA" id="ARBA00022723"/>
    </source>
</evidence>
<evidence type="ECO:0000256" key="5">
    <source>
        <dbReference type="ARBA" id="ARBA00022801"/>
    </source>
</evidence>
<dbReference type="GO" id="GO:0016787">
    <property type="term" value="F:hydrolase activity"/>
    <property type="evidence" value="ECO:0007669"/>
    <property type="project" value="UniProtKB-KW"/>
</dbReference>
<dbReference type="InterPro" id="IPR002716">
    <property type="entry name" value="PIN_dom"/>
</dbReference>
<protein>
    <submittedName>
        <fullName evidence="9">Type II toxin-antitoxin system VapC family toxin</fullName>
    </submittedName>
</protein>
<dbReference type="EMBL" id="JAHLFW010000070">
    <property type="protein sequence ID" value="MBU3838284.1"/>
    <property type="molecule type" value="Genomic_DNA"/>
</dbReference>
<keyword evidence="6" id="KW-0460">Magnesium</keyword>
<dbReference type="GO" id="GO:0046872">
    <property type="term" value="F:metal ion binding"/>
    <property type="evidence" value="ECO:0007669"/>
    <property type="project" value="UniProtKB-KW"/>
</dbReference>
<dbReference type="CDD" id="cd18743">
    <property type="entry name" value="PIN_VapC4-5_FitB-like"/>
    <property type="match status" value="1"/>
</dbReference>
<keyword evidence="2" id="KW-1277">Toxin-antitoxin system</keyword>
<evidence type="ECO:0000256" key="6">
    <source>
        <dbReference type="ARBA" id="ARBA00022842"/>
    </source>
</evidence>
<comment type="similarity">
    <text evidence="7">Belongs to the PINc/VapC protein family.</text>
</comment>
<dbReference type="PANTHER" id="PTHR33653">
    <property type="entry name" value="RIBONUCLEASE VAPC2"/>
    <property type="match status" value="1"/>
</dbReference>
<accession>A0A948TCA7</accession>
<dbReference type="Proteomes" id="UP000783796">
    <property type="component" value="Unassembled WGS sequence"/>
</dbReference>
<keyword evidence="3" id="KW-0540">Nuclease</keyword>
<keyword evidence="4" id="KW-0479">Metal-binding</keyword>
<feature type="domain" description="PIN" evidence="8">
    <location>
        <begin position="4"/>
        <end position="119"/>
    </location>
</feature>
<evidence type="ECO:0000313" key="9">
    <source>
        <dbReference type="EMBL" id="MBU3838284.1"/>
    </source>
</evidence>
<dbReference type="PANTHER" id="PTHR33653:SF1">
    <property type="entry name" value="RIBONUCLEASE VAPC2"/>
    <property type="match status" value="1"/>
</dbReference>
<evidence type="ECO:0000256" key="2">
    <source>
        <dbReference type="ARBA" id="ARBA00022649"/>
    </source>
</evidence>
<dbReference type="Gene3D" id="3.40.50.1010">
    <property type="entry name" value="5'-nuclease"/>
    <property type="match status" value="1"/>
</dbReference>
<name>A0A948TCA7_9BACT</name>
<evidence type="ECO:0000256" key="7">
    <source>
        <dbReference type="ARBA" id="ARBA00038093"/>
    </source>
</evidence>
<comment type="cofactor">
    <cofactor evidence="1">
        <name>Mg(2+)</name>
        <dbReference type="ChEBI" id="CHEBI:18420"/>
    </cofactor>
</comment>
<dbReference type="SUPFAM" id="SSF88723">
    <property type="entry name" value="PIN domain-like"/>
    <property type="match status" value="1"/>
</dbReference>
<organism evidence="9 10">
    <name type="scientific">Candidatus Phocaeicola faecigallinarum</name>
    <dbReference type="NCBI Taxonomy" id="2838732"/>
    <lineage>
        <taxon>Bacteria</taxon>
        <taxon>Pseudomonadati</taxon>
        <taxon>Bacteroidota</taxon>
        <taxon>Bacteroidia</taxon>
        <taxon>Bacteroidales</taxon>
        <taxon>Bacteroidaceae</taxon>
        <taxon>Phocaeicola</taxon>
    </lineage>
</organism>
<reference evidence="9" key="2">
    <citation type="submission" date="2021-04" db="EMBL/GenBank/DDBJ databases">
        <authorList>
            <person name="Gilroy R."/>
        </authorList>
    </citation>
    <scope>NUCLEOTIDE SEQUENCE</scope>
    <source>
        <strain evidence="9">G4-2901</strain>
    </source>
</reference>
<gene>
    <name evidence="9" type="ORF">H9777_08245</name>
</gene>
<dbReference type="Pfam" id="PF01850">
    <property type="entry name" value="PIN"/>
    <property type="match status" value="1"/>
</dbReference>
<keyword evidence="5" id="KW-0378">Hydrolase</keyword>